<evidence type="ECO:0000313" key="4">
    <source>
        <dbReference type="EMBL" id="KRT67345.1"/>
    </source>
</evidence>
<dbReference type="InterPro" id="IPR044005">
    <property type="entry name" value="DZR_2"/>
</dbReference>
<keyword evidence="4" id="KW-0328">Glycosyltransferase</keyword>
<dbReference type="STRING" id="1576480.XU08_C0003G0011"/>
<dbReference type="GO" id="GO:0016757">
    <property type="term" value="F:glycosyltransferase activity"/>
    <property type="evidence" value="ECO:0007669"/>
    <property type="project" value="UniProtKB-KW"/>
</dbReference>
<protein>
    <submittedName>
        <fullName evidence="4">Phosphoribosyltransferase</fullName>
    </submittedName>
</protein>
<dbReference type="InterPro" id="IPR029057">
    <property type="entry name" value="PRTase-like"/>
</dbReference>
<reference evidence="4 5" key="1">
    <citation type="submission" date="2015-05" db="EMBL/GenBank/DDBJ databases">
        <title>Critical biogeochemical functions in the subsurface are associated with bacteria from new phyla and little studied lineages.</title>
        <authorList>
            <person name="Hug L.A."/>
            <person name="Thomas B.C."/>
            <person name="Sharon I."/>
            <person name="Brown C.T."/>
            <person name="Sharma R."/>
            <person name="Hettich R.L."/>
            <person name="Wilkins M.J."/>
            <person name="Williams K.H."/>
            <person name="Singh A."/>
            <person name="Banfield J.F."/>
        </authorList>
    </citation>
    <scope>NUCLEOTIDE SEQUENCE [LARGE SCALE GENOMIC DNA]</scope>
    <source>
        <strain evidence="4">CSP1-7</strain>
    </source>
</reference>
<evidence type="ECO:0000256" key="1">
    <source>
        <dbReference type="ARBA" id="ARBA00008007"/>
    </source>
</evidence>
<dbReference type="InterPro" id="IPR000836">
    <property type="entry name" value="PRTase_dom"/>
</dbReference>
<organism evidence="4 5">
    <name type="scientific">candidate division WWE3 bacterium CSP1-7</name>
    <dbReference type="NCBI Taxonomy" id="1576480"/>
    <lineage>
        <taxon>Bacteria</taxon>
        <taxon>Katanobacteria</taxon>
    </lineage>
</organism>
<keyword evidence="4" id="KW-0808">Transferase</keyword>
<comment type="caution">
    <text evidence="4">The sequence shown here is derived from an EMBL/GenBank/DDBJ whole genome shotgun (WGS) entry which is preliminary data.</text>
</comment>
<feature type="domain" description="Phosphoribosyltransferase" evidence="2">
    <location>
        <begin position="134"/>
        <end position="223"/>
    </location>
</feature>
<dbReference type="SUPFAM" id="SSF53271">
    <property type="entry name" value="PRTase-like"/>
    <property type="match status" value="1"/>
</dbReference>
<dbReference type="PATRIC" id="fig|1576480.3.peg.408"/>
<dbReference type="Pfam" id="PF18912">
    <property type="entry name" value="DZR_2"/>
    <property type="match status" value="1"/>
</dbReference>
<accession>A0A0T5ZX12</accession>
<dbReference type="PANTHER" id="PTHR47505:SF1">
    <property type="entry name" value="DNA UTILIZATION PROTEIN YHGH"/>
    <property type="match status" value="1"/>
</dbReference>
<evidence type="ECO:0000313" key="5">
    <source>
        <dbReference type="Proteomes" id="UP000051297"/>
    </source>
</evidence>
<dbReference type="CDD" id="cd06223">
    <property type="entry name" value="PRTases_typeI"/>
    <property type="match status" value="1"/>
</dbReference>
<dbReference type="InterPro" id="IPR051910">
    <property type="entry name" value="ComF/GntX_DNA_util-trans"/>
</dbReference>
<name>A0A0T5ZX12_UNCKA</name>
<feature type="domain" description="Double zinc ribbon" evidence="3">
    <location>
        <begin position="11"/>
        <end position="59"/>
    </location>
</feature>
<gene>
    <name evidence="4" type="ORF">XU08_C0003G0011</name>
</gene>
<dbReference type="PANTHER" id="PTHR47505">
    <property type="entry name" value="DNA UTILIZATION PROTEIN YHGH"/>
    <property type="match status" value="1"/>
</dbReference>
<dbReference type="AlphaFoldDB" id="A0A0T5ZX12"/>
<dbReference type="Gene3D" id="3.40.50.2020">
    <property type="match status" value="1"/>
</dbReference>
<evidence type="ECO:0000259" key="3">
    <source>
        <dbReference type="Pfam" id="PF18912"/>
    </source>
</evidence>
<dbReference type="Proteomes" id="UP000051297">
    <property type="component" value="Unassembled WGS sequence"/>
</dbReference>
<evidence type="ECO:0000259" key="2">
    <source>
        <dbReference type="Pfam" id="PF00156"/>
    </source>
</evidence>
<comment type="similarity">
    <text evidence="1">Belongs to the ComF/GntX family.</text>
</comment>
<dbReference type="Pfam" id="PF00156">
    <property type="entry name" value="Pribosyltran"/>
    <property type="match status" value="1"/>
</dbReference>
<proteinExistence type="inferred from homology"/>
<sequence>MLKISGLIKGLLGLVYPTRCVSCGAGGELFCGKCAAEMAPLERLNCLVCGRPAVGGLTHPICRSRWAPERFLAAFPYRGPARRLVQALKYKRLRAVARIMAGLLIGELHEMGIEFGPQARVVPIPLSFWRKSSRGFNQAELLARALGESLRLDFRAELLRRVKDTSSQVSLTRPERQANVRGVFAVAEELHGEDVLLVDDVVTTGATVREATRVLKKAGAGQVWVLAFAKD</sequence>
<dbReference type="EMBL" id="LDXK01000003">
    <property type="protein sequence ID" value="KRT67345.1"/>
    <property type="molecule type" value="Genomic_DNA"/>
</dbReference>